<dbReference type="EMBL" id="OX365700">
    <property type="protein sequence ID" value="CAI4032215.1"/>
    <property type="molecule type" value="Genomic_DNA"/>
</dbReference>
<comment type="similarity">
    <text evidence="2">Belongs to the transposase 11 family.</text>
</comment>
<evidence type="ECO:0000313" key="9">
    <source>
        <dbReference type="EMBL" id="CAI4032014.1"/>
    </source>
</evidence>
<keyword evidence="4" id="KW-0238">DNA-binding</keyword>
<dbReference type="EMBL" id="OX365700">
    <property type="protein sequence ID" value="CAI4032014.1"/>
    <property type="molecule type" value="Genomic_DNA"/>
</dbReference>
<evidence type="ECO:0000259" key="8">
    <source>
        <dbReference type="Pfam" id="PF05598"/>
    </source>
</evidence>
<feature type="domain" description="Transposase IS4-like" evidence="7">
    <location>
        <begin position="201"/>
        <end position="352"/>
    </location>
</feature>
<dbReference type="GO" id="GO:0006313">
    <property type="term" value="P:DNA transposition"/>
    <property type="evidence" value="ECO:0007669"/>
    <property type="project" value="InterPro"/>
</dbReference>
<evidence type="ECO:0000256" key="4">
    <source>
        <dbReference type="ARBA" id="ARBA00023125"/>
    </source>
</evidence>
<evidence type="ECO:0000256" key="1">
    <source>
        <dbReference type="ARBA" id="ARBA00003544"/>
    </source>
</evidence>
<comment type="function">
    <text evidence="1">Involved in the transposition of the insertion sequence IS5.</text>
</comment>
<protein>
    <submittedName>
        <fullName evidence="10">Transposase</fullName>
    </submittedName>
</protein>
<evidence type="ECO:0000256" key="6">
    <source>
        <dbReference type="SAM" id="MobiDB-lite"/>
    </source>
</evidence>
<dbReference type="NCBIfam" id="NF033581">
    <property type="entry name" value="transpos_IS5_4"/>
    <property type="match status" value="1"/>
</dbReference>
<evidence type="ECO:0000313" key="10">
    <source>
        <dbReference type="EMBL" id="CAI4032215.1"/>
    </source>
</evidence>
<gene>
    <name evidence="9" type="ORF">DNFV4_02438</name>
    <name evidence="10" type="ORF">DNFV4_02643</name>
</gene>
<sequence>MRGEVTAQQAMFSYVSPEARVPATHPLRAIKARADEVLATLERTFDEMYSSTGRPSIPPERLLKSELLIALFSIRGHRLFCEELNYNILFRWFLDMNLDEPGFDHSTFSQNSERLLQHEVAQRFFDAVVTAARREGLLSDEHFTVDGTLIEAWASLKSVTPKAAPAAAPPDDPGNPTVDFHGERRTNATHQSTTDPEARLARKGQGKEAKLCFSGHVLMENRHGLCVDLQIAPATGTAERETALAMLRRQASRGIRPRTLGADKGYHCRDFVRQLRRRHIRPHLARVAGRRTPGLDGRITRTVGYALSQRIRKRVEEIFGWLKTVGGLRKTRFRGLARTQHAALLVGAAYNLLRISRLQAPAPAT</sequence>
<dbReference type="Proteomes" id="UP001179121">
    <property type="component" value="Chromosome"/>
</dbReference>
<keyword evidence="11" id="KW-1185">Reference proteome</keyword>
<organism evidence="10 11">
    <name type="scientific">Nitrospira tepida</name>
    <dbReference type="NCBI Taxonomy" id="2973512"/>
    <lineage>
        <taxon>Bacteria</taxon>
        <taxon>Pseudomonadati</taxon>
        <taxon>Nitrospirota</taxon>
        <taxon>Nitrospiria</taxon>
        <taxon>Nitrospirales</taxon>
        <taxon>Nitrospiraceae</taxon>
        <taxon>Nitrospira</taxon>
    </lineage>
</organism>
<evidence type="ECO:0000259" key="7">
    <source>
        <dbReference type="Pfam" id="PF01609"/>
    </source>
</evidence>
<dbReference type="InterPro" id="IPR047959">
    <property type="entry name" value="Transpos_IS5"/>
</dbReference>
<dbReference type="KEGG" id="nti:DNFV4_02438"/>
<accession>A0AA86N018</accession>
<proteinExistence type="inferred from homology"/>
<reference evidence="10" key="1">
    <citation type="submission" date="2022-10" db="EMBL/GenBank/DDBJ databases">
        <authorList>
            <person name="Koch H."/>
        </authorList>
    </citation>
    <scope>NUCLEOTIDE SEQUENCE</scope>
    <source>
        <strain evidence="10">DNF</strain>
    </source>
</reference>
<dbReference type="AlphaFoldDB" id="A0AA86N018"/>
<dbReference type="PANTHER" id="PTHR35604:SF2">
    <property type="entry name" value="TRANSPOSASE INSH FOR INSERTION SEQUENCE ELEMENT IS5A-RELATED"/>
    <property type="match status" value="1"/>
</dbReference>
<evidence type="ECO:0000256" key="2">
    <source>
        <dbReference type="ARBA" id="ARBA00010075"/>
    </source>
</evidence>
<dbReference type="Pfam" id="PF05598">
    <property type="entry name" value="DUF772"/>
    <property type="match status" value="1"/>
</dbReference>
<dbReference type="Pfam" id="PF01609">
    <property type="entry name" value="DDE_Tnp_1"/>
    <property type="match status" value="1"/>
</dbReference>
<evidence type="ECO:0000256" key="3">
    <source>
        <dbReference type="ARBA" id="ARBA00022578"/>
    </source>
</evidence>
<feature type="region of interest" description="Disordered" evidence="6">
    <location>
        <begin position="161"/>
        <end position="203"/>
    </location>
</feature>
<dbReference type="RefSeq" id="WP_289268763.1">
    <property type="nucleotide sequence ID" value="NZ_OX365700.1"/>
</dbReference>
<name>A0AA86N018_9BACT</name>
<feature type="domain" description="Transposase InsH N-terminal" evidence="8">
    <location>
        <begin position="17"/>
        <end position="114"/>
    </location>
</feature>
<dbReference type="PANTHER" id="PTHR35604">
    <property type="entry name" value="TRANSPOSASE INSH FOR INSERTION SEQUENCE ELEMENT IS5A-RELATED"/>
    <property type="match status" value="1"/>
</dbReference>
<dbReference type="InterPro" id="IPR008490">
    <property type="entry name" value="Transposase_InsH_N"/>
</dbReference>
<dbReference type="GO" id="GO:0004803">
    <property type="term" value="F:transposase activity"/>
    <property type="evidence" value="ECO:0007669"/>
    <property type="project" value="InterPro"/>
</dbReference>
<keyword evidence="5" id="KW-0233">DNA recombination</keyword>
<keyword evidence="3" id="KW-0815">Transposition</keyword>
<dbReference type="KEGG" id="nti:DNFV4_02643"/>
<evidence type="ECO:0000256" key="5">
    <source>
        <dbReference type="ARBA" id="ARBA00023172"/>
    </source>
</evidence>
<dbReference type="InterPro" id="IPR002559">
    <property type="entry name" value="Transposase_11"/>
</dbReference>
<evidence type="ECO:0000313" key="11">
    <source>
        <dbReference type="Proteomes" id="UP001179121"/>
    </source>
</evidence>
<dbReference type="GO" id="GO:0003677">
    <property type="term" value="F:DNA binding"/>
    <property type="evidence" value="ECO:0007669"/>
    <property type="project" value="UniProtKB-KW"/>
</dbReference>